<evidence type="ECO:0000256" key="3">
    <source>
        <dbReference type="SAM" id="MobiDB-lite"/>
    </source>
</evidence>
<accession>A0A8S4NBH0</accession>
<dbReference type="GO" id="GO:0031012">
    <property type="term" value="C:extracellular matrix"/>
    <property type="evidence" value="ECO:0007669"/>
    <property type="project" value="TreeGrafter"/>
</dbReference>
<dbReference type="Proteomes" id="UP000749559">
    <property type="component" value="Unassembled WGS sequence"/>
</dbReference>
<evidence type="ECO:0000259" key="4">
    <source>
        <dbReference type="PROSITE" id="PS51233"/>
    </source>
</evidence>
<proteinExistence type="predicted"/>
<feature type="domain" description="VWFD" evidence="4">
    <location>
        <begin position="89"/>
        <end position="290"/>
    </location>
</feature>
<dbReference type="AlphaFoldDB" id="A0A8S4NBH0"/>
<evidence type="ECO:0000256" key="2">
    <source>
        <dbReference type="ARBA" id="ARBA00023180"/>
    </source>
</evidence>
<name>A0A8S4NBH0_OWEFU</name>
<keyword evidence="2" id="KW-0325">Glycoprotein</keyword>
<dbReference type="PANTHER" id="PTHR11339:SF373">
    <property type="entry name" value="VWFD DOMAIN-CONTAINING PROTEIN"/>
    <property type="match status" value="1"/>
</dbReference>
<feature type="region of interest" description="Disordered" evidence="3">
    <location>
        <begin position="1"/>
        <end position="58"/>
    </location>
</feature>
<dbReference type="InterPro" id="IPR001846">
    <property type="entry name" value="VWF_type-D"/>
</dbReference>
<dbReference type="PANTHER" id="PTHR11339">
    <property type="entry name" value="EXTRACELLULAR MATRIX GLYCOPROTEIN RELATED"/>
    <property type="match status" value="1"/>
</dbReference>
<dbReference type="Pfam" id="PF00094">
    <property type="entry name" value="VWD"/>
    <property type="match status" value="1"/>
</dbReference>
<protein>
    <recommendedName>
        <fullName evidence="4">VWFD domain-containing protein</fullName>
    </recommendedName>
</protein>
<organism evidence="5 6">
    <name type="scientific">Owenia fusiformis</name>
    <name type="common">Polychaete worm</name>
    <dbReference type="NCBI Taxonomy" id="6347"/>
    <lineage>
        <taxon>Eukaryota</taxon>
        <taxon>Metazoa</taxon>
        <taxon>Spiralia</taxon>
        <taxon>Lophotrochozoa</taxon>
        <taxon>Annelida</taxon>
        <taxon>Polychaeta</taxon>
        <taxon>Sedentaria</taxon>
        <taxon>Canalipalpata</taxon>
        <taxon>Sabellida</taxon>
        <taxon>Oweniida</taxon>
        <taxon>Oweniidae</taxon>
        <taxon>Owenia</taxon>
    </lineage>
</organism>
<keyword evidence="1" id="KW-1015">Disulfide bond</keyword>
<gene>
    <name evidence="5" type="ORF">OFUS_LOCUS5242</name>
</gene>
<keyword evidence="6" id="KW-1185">Reference proteome</keyword>
<dbReference type="EMBL" id="CAIIXF020000002">
    <property type="protein sequence ID" value="CAH1778308.1"/>
    <property type="molecule type" value="Genomic_DNA"/>
</dbReference>
<feature type="compositionally biased region" description="Low complexity" evidence="3">
    <location>
        <begin position="1"/>
        <end position="16"/>
    </location>
</feature>
<feature type="non-terminal residue" evidence="5">
    <location>
        <position position="1"/>
    </location>
</feature>
<reference evidence="5" key="1">
    <citation type="submission" date="2022-03" db="EMBL/GenBank/DDBJ databases">
        <authorList>
            <person name="Martin C."/>
        </authorList>
    </citation>
    <scope>NUCLEOTIDE SEQUENCE</scope>
</reference>
<dbReference type="InterPro" id="IPR050780">
    <property type="entry name" value="Mucin_vWF_Thrombospondin_sf"/>
</dbReference>
<evidence type="ECO:0000256" key="1">
    <source>
        <dbReference type="ARBA" id="ARBA00023157"/>
    </source>
</evidence>
<dbReference type="GO" id="GO:0005615">
    <property type="term" value="C:extracellular space"/>
    <property type="evidence" value="ECO:0007669"/>
    <property type="project" value="TreeGrafter"/>
</dbReference>
<evidence type="ECO:0000313" key="5">
    <source>
        <dbReference type="EMBL" id="CAH1778308.1"/>
    </source>
</evidence>
<dbReference type="SMART" id="SM00216">
    <property type="entry name" value="VWD"/>
    <property type="match status" value="1"/>
</dbReference>
<feature type="compositionally biased region" description="Basic residues" evidence="3">
    <location>
        <begin position="17"/>
        <end position="44"/>
    </location>
</feature>
<dbReference type="PROSITE" id="PS51233">
    <property type="entry name" value="VWFD"/>
    <property type="match status" value="1"/>
</dbReference>
<feature type="non-terminal residue" evidence="5">
    <location>
        <position position="290"/>
    </location>
</feature>
<comment type="caution">
    <text evidence="5">The sequence shown here is derived from an EMBL/GenBank/DDBJ whole genome shotgun (WGS) entry which is preliminary data.</text>
</comment>
<sequence>PTTPRRTTPIPTTTRRTTLRRTTPRRTTPRRTTPRRTTPRRTTPRRTTPQPIATTNQGPLECSIDADPVCTATTSGVDCPCGDVYEEWAECRIWGAAHYITFDGHSYDVQTGCWQTLIAFHLQEKLVFSVTAWLMSGRGEVDNYVFDEEAKWPDDVSFINMVELTLGQNTYTIHRDKTIRYQGGKPLTIPIEHKTPNNFQQPGANIEVRLYEEGEMVHISVPHFGIELSYSGRGTGRVHLKLHPVYKNNGLAGMCGNFNGDPDDDFREDIRHYVNPGRIFAMIHRFGGCA</sequence>
<evidence type="ECO:0000313" key="6">
    <source>
        <dbReference type="Proteomes" id="UP000749559"/>
    </source>
</evidence>